<reference evidence="2" key="1">
    <citation type="journal article" date="2020" name="Stud. Mycol.">
        <title>101 Dothideomycetes genomes: a test case for predicting lifestyles and emergence of pathogens.</title>
        <authorList>
            <person name="Haridas S."/>
            <person name="Albert R."/>
            <person name="Binder M."/>
            <person name="Bloem J."/>
            <person name="Labutti K."/>
            <person name="Salamov A."/>
            <person name="Andreopoulos B."/>
            <person name="Baker S."/>
            <person name="Barry K."/>
            <person name="Bills G."/>
            <person name="Bluhm B."/>
            <person name="Cannon C."/>
            <person name="Castanera R."/>
            <person name="Culley D."/>
            <person name="Daum C."/>
            <person name="Ezra D."/>
            <person name="Gonzalez J."/>
            <person name="Henrissat B."/>
            <person name="Kuo A."/>
            <person name="Liang C."/>
            <person name="Lipzen A."/>
            <person name="Lutzoni F."/>
            <person name="Magnuson J."/>
            <person name="Mondo S."/>
            <person name="Nolan M."/>
            <person name="Ohm R."/>
            <person name="Pangilinan J."/>
            <person name="Park H.-J."/>
            <person name="Ramirez L."/>
            <person name="Alfaro M."/>
            <person name="Sun H."/>
            <person name="Tritt A."/>
            <person name="Yoshinaga Y."/>
            <person name="Zwiers L.-H."/>
            <person name="Turgeon B."/>
            <person name="Goodwin S."/>
            <person name="Spatafora J."/>
            <person name="Crous P."/>
            <person name="Grigoriev I."/>
        </authorList>
    </citation>
    <scope>NUCLEOTIDE SEQUENCE</scope>
    <source>
        <strain evidence="2">CBS 123094</strain>
    </source>
</reference>
<feature type="signal peptide" evidence="1">
    <location>
        <begin position="1"/>
        <end position="16"/>
    </location>
</feature>
<evidence type="ECO:0000256" key="1">
    <source>
        <dbReference type="SAM" id="SignalP"/>
    </source>
</evidence>
<dbReference type="Pfam" id="PF20174">
    <property type="entry name" value="DUF6540"/>
    <property type="match status" value="1"/>
</dbReference>
<keyword evidence="3" id="KW-1185">Reference proteome</keyword>
<evidence type="ECO:0000313" key="2">
    <source>
        <dbReference type="EMBL" id="KAF2006022.1"/>
    </source>
</evidence>
<organism evidence="2 3">
    <name type="scientific">Amniculicola lignicola CBS 123094</name>
    <dbReference type="NCBI Taxonomy" id="1392246"/>
    <lineage>
        <taxon>Eukaryota</taxon>
        <taxon>Fungi</taxon>
        <taxon>Dikarya</taxon>
        <taxon>Ascomycota</taxon>
        <taxon>Pezizomycotina</taxon>
        <taxon>Dothideomycetes</taxon>
        <taxon>Pleosporomycetidae</taxon>
        <taxon>Pleosporales</taxon>
        <taxon>Amniculicolaceae</taxon>
        <taxon>Amniculicola</taxon>
    </lineage>
</organism>
<dbReference type="Proteomes" id="UP000799779">
    <property type="component" value="Unassembled WGS sequence"/>
</dbReference>
<proteinExistence type="predicted"/>
<name>A0A6A5WWC2_9PLEO</name>
<dbReference type="OrthoDB" id="2999773at2759"/>
<dbReference type="InterPro" id="IPR046670">
    <property type="entry name" value="DUF6540"/>
</dbReference>
<dbReference type="EMBL" id="ML977561">
    <property type="protein sequence ID" value="KAF2006022.1"/>
    <property type="molecule type" value="Genomic_DNA"/>
</dbReference>
<accession>A0A6A5WWC2</accession>
<keyword evidence="1" id="KW-0732">Signal</keyword>
<dbReference type="AlphaFoldDB" id="A0A6A5WWC2"/>
<sequence>MPHPLTLLIYPSPIFAAHWALFLPSPSSPDQKHGLRIHADGSPLTGFTLVVEEAYDLREETGRWKRIELGDLRVSGSGSVGGGVAEEGQEEEKVRGALRQMASSVPVPGKTLRSVGERGVPERRVTIQNCQTWVREVVLKMIEEGMLGEEALPIVDGAAKK</sequence>
<gene>
    <name evidence="2" type="ORF">P154DRAFT_482770</name>
</gene>
<evidence type="ECO:0000313" key="3">
    <source>
        <dbReference type="Proteomes" id="UP000799779"/>
    </source>
</evidence>
<protein>
    <submittedName>
        <fullName evidence="2">Uncharacterized protein</fullName>
    </submittedName>
</protein>
<feature type="chain" id="PRO_5025545426" evidence="1">
    <location>
        <begin position="17"/>
        <end position="161"/>
    </location>
</feature>